<dbReference type="InterPro" id="IPR050243">
    <property type="entry name" value="PHP_phosphatase"/>
</dbReference>
<keyword evidence="3" id="KW-1185">Reference proteome</keyword>
<name>A0ABS6BQG4_9CLOT</name>
<proteinExistence type="predicted"/>
<dbReference type="InterPro" id="IPR004013">
    <property type="entry name" value="PHP_dom"/>
</dbReference>
<reference evidence="2 3" key="1">
    <citation type="submission" date="2021-06" db="EMBL/GenBank/DDBJ databases">
        <title>Clostridia strains as spoilage organisms.</title>
        <authorList>
            <person name="Wambui J."/>
            <person name="Stephan R."/>
            <person name="Stevens M.J.A."/>
        </authorList>
    </citation>
    <scope>NUCLEOTIDE SEQUENCE [LARGE SCALE GENOMIC DNA]</scope>
    <source>
        <strain evidence="2 3">DSM 14204</strain>
    </source>
</reference>
<dbReference type="PANTHER" id="PTHR36928:SF1">
    <property type="entry name" value="PHOSPHATASE YCDX-RELATED"/>
    <property type="match status" value="1"/>
</dbReference>
<dbReference type="CDD" id="cd07437">
    <property type="entry name" value="PHP_HisPPase_Ycdx_like"/>
    <property type="match status" value="1"/>
</dbReference>
<dbReference type="NCBIfam" id="NF006702">
    <property type="entry name" value="PRK09248.1"/>
    <property type="match status" value="1"/>
</dbReference>
<protein>
    <submittedName>
        <fullName evidence="2">Phosphatase</fullName>
    </submittedName>
</protein>
<evidence type="ECO:0000313" key="2">
    <source>
        <dbReference type="EMBL" id="MBU3159169.1"/>
    </source>
</evidence>
<dbReference type="RefSeq" id="WP_216146374.1">
    <property type="nucleotide sequence ID" value="NZ_JAHLDV010000007.1"/>
</dbReference>
<feature type="domain" description="Polymerase/histidinol phosphatase N-terminal" evidence="1">
    <location>
        <begin position="5"/>
        <end position="79"/>
    </location>
</feature>
<dbReference type="Proteomes" id="UP000776252">
    <property type="component" value="Unassembled WGS sequence"/>
</dbReference>
<dbReference type="InterPro" id="IPR003141">
    <property type="entry name" value="Pol/His_phosphatase_N"/>
</dbReference>
<gene>
    <name evidence="2" type="ORF">KPL37_05285</name>
</gene>
<dbReference type="PANTHER" id="PTHR36928">
    <property type="entry name" value="PHOSPHATASE YCDX-RELATED"/>
    <property type="match status" value="1"/>
</dbReference>
<dbReference type="SMART" id="SM00481">
    <property type="entry name" value="POLIIIAc"/>
    <property type="match status" value="1"/>
</dbReference>
<dbReference type="Pfam" id="PF02811">
    <property type="entry name" value="PHP"/>
    <property type="match status" value="1"/>
</dbReference>
<dbReference type="EMBL" id="JAHLDV010000007">
    <property type="protein sequence ID" value="MBU3159169.1"/>
    <property type="molecule type" value="Genomic_DNA"/>
</dbReference>
<evidence type="ECO:0000259" key="1">
    <source>
        <dbReference type="SMART" id="SM00481"/>
    </source>
</evidence>
<comment type="caution">
    <text evidence="2">The sequence shown here is derived from an EMBL/GenBank/DDBJ whole genome shotgun (WGS) entry which is preliminary data.</text>
</comment>
<accession>A0ABS6BQG4</accession>
<organism evidence="2 3">
    <name type="scientific">Clostridium frigoris</name>
    <dbReference type="NCBI Taxonomy" id="205327"/>
    <lineage>
        <taxon>Bacteria</taxon>
        <taxon>Bacillati</taxon>
        <taxon>Bacillota</taxon>
        <taxon>Clostridia</taxon>
        <taxon>Eubacteriales</taxon>
        <taxon>Clostridiaceae</taxon>
        <taxon>Clostridium</taxon>
    </lineage>
</organism>
<evidence type="ECO:0000313" key="3">
    <source>
        <dbReference type="Proteomes" id="UP000776252"/>
    </source>
</evidence>
<sequence>MKFVADLHTHTIVSGHAYSTLIENAKYASEIGLKILGTTDHGPNMPGAPDLWYFGNFKVLPRELFGVKMLYGCEANIIDYEGNLDIPVEIQNGLDIMIISMHEPLMEGGKSADLNTATILKAMDNPYVNILGHIGNPKFPIHEEEIIKKAKEKNILIELNNSSFVSSRLGSDKNCTKIVKLCKKFGVRIIVNSDAHFCYSIANFIAVEKILTEILMPEELVINTNKENLMKFLKEKGKSI</sequence>